<dbReference type="AlphaFoldDB" id="S8DUF0"/>
<sequence>MESGPIVHFEESMMETLYLGSIFLFWYEALPLAGLVAIDCRSLYGVAAGQIAFYYIIINYPDDHVGFRTFVAALFYFMAIVSLIIRVLESPRSRRRQCVRVLRQRGKKTRTVVVLSGVSALSYWFSLTELTRDITHDGQSASYIGKWVPISQHDLISTLQAVLYECSFPSARYQLGESNKHGNQTSGCVQQAANVATDVYITVAHILILRGFRSILVNKSSGISVMLARIISYTASRGVLLTAVQLVEMATCHQFIVDSTNDTYTSTAAMLPQSILYCNSVLVA</sequence>
<dbReference type="HOGENOM" id="CLU_980163_0_0_1"/>
<keyword evidence="1" id="KW-1133">Transmembrane helix</keyword>
<evidence type="ECO:0000259" key="2">
    <source>
        <dbReference type="Pfam" id="PF20152"/>
    </source>
</evidence>
<evidence type="ECO:0000256" key="1">
    <source>
        <dbReference type="SAM" id="Phobius"/>
    </source>
</evidence>
<dbReference type="InterPro" id="IPR045339">
    <property type="entry name" value="DUF6534"/>
</dbReference>
<accession>S8DUF0</accession>
<feature type="transmembrane region" description="Helical" evidence="1">
    <location>
        <begin position="109"/>
        <end position="127"/>
    </location>
</feature>
<evidence type="ECO:0000313" key="4">
    <source>
        <dbReference type="Proteomes" id="UP000015241"/>
    </source>
</evidence>
<dbReference type="STRING" id="743788.S8DUF0"/>
<dbReference type="EMBL" id="KE504192">
    <property type="protein sequence ID" value="EPS96182.1"/>
    <property type="molecule type" value="Genomic_DNA"/>
</dbReference>
<dbReference type="Pfam" id="PF20152">
    <property type="entry name" value="DUF6534"/>
    <property type="match status" value="1"/>
</dbReference>
<dbReference type="Proteomes" id="UP000015241">
    <property type="component" value="Unassembled WGS sequence"/>
</dbReference>
<keyword evidence="1" id="KW-0472">Membrane</keyword>
<feature type="domain" description="DUF6534" evidence="2">
    <location>
        <begin position="195"/>
        <end position="283"/>
    </location>
</feature>
<feature type="transmembrane region" description="Helical" evidence="1">
    <location>
        <begin position="43"/>
        <end position="61"/>
    </location>
</feature>
<dbReference type="OrthoDB" id="2749860at2759"/>
<feature type="transmembrane region" description="Helical" evidence="1">
    <location>
        <begin position="17"/>
        <end position="36"/>
    </location>
</feature>
<keyword evidence="1" id="KW-0812">Transmembrane</keyword>
<name>S8DUF0_FOMSC</name>
<proteinExistence type="predicted"/>
<reference evidence="3 4" key="1">
    <citation type="journal article" date="2012" name="Science">
        <title>The Paleozoic origin of enzymatic lignin decomposition reconstructed from 31 fungal genomes.</title>
        <authorList>
            <person name="Floudas D."/>
            <person name="Binder M."/>
            <person name="Riley R."/>
            <person name="Barry K."/>
            <person name="Blanchette R.A."/>
            <person name="Henrissat B."/>
            <person name="Martinez A.T."/>
            <person name="Otillar R."/>
            <person name="Spatafora J.W."/>
            <person name="Yadav J.S."/>
            <person name="Aerts A."/>
            <person name="Benoit I."/>
            <person name="Boyd A."/>
            <person name="Carlson A."/>
            <person name="Copeland A."/>
            <person name="Coutinho P.M."/>
            <person name="de Vries R.P."/>
            <person name="Ferreira P."/>
            <person name="Findley K."/>
            <person name="Foster B."/>
            <person name="Gaskell J."/>
            <person name="Glotzer D."/>
            <person name="Gorecki P."/>
            <person name="Heitman J."/>
            <person name="Hesse C."/>
            <person name="Hori C."/>
            <person name="Igarashi K."/>
            <person name="Jurgens J.A."/>
            <person name="Kallen N."/>
            <person name="Kersten P."/>
            <person name="Kohler A."/>
            <person name="Kuees U."/>
            <person name="Kumar T.K.A."/>
            <person name="Kuo A."/>
            <person name="LaButti K."/>
            <person name="Larrondo L.F."/>
            <person name="Lindquist E."/>
            <person name="Ling A."/>
            <person name="Lombard V."/>
            <person name="Lucas S."/>
            <person name="Lundell T."/>
            <person name="Martin R."/>
            <person name="McLaughlin D.J."/>
            <person name="Morgenstern I."/>
            <person name="Morin E."/>
            <person name="Murat C."/>
            <person name="Nagy L.G."/>
            <person name="Nolan M."/>
            <person name="Ohm R.A."/>
            <person name="Patyshakuliyeva A."/>
            <person name="Rokas A."/>
            <person name="Ruiz-Duenas F.J."/>
            <person name="Sabat G."/>
            <person name="Salamov A."/>
            <person name="Samejima M."/>
            <person name="Schmutz J."/>
            <person name="Slot J.C."/>
            <person name="St John F."/>
            <person name="Stenlid J."/>
            <person name="Sun H."/>
            <person name="Sun S."/>
            <person name="Syed K."/>
            <person name="Tsang A."/>
            <person name="Wiebenga A."/>
            <person name="Young D."/>
            <person name="Pisabarro A."/>
            <person name="Eastwood D.C."/>
            <person name="Martin F."/>
            <person name="Cullen D."/>
            <person name="Grigoriev I.V."/>
            <person name="Hibbett D.S."/>
        </authorList>
    </citation>
    <scope>NUCLEOTIDE SEQUENCE</scope>
    <source>
        <strain evidence="4">FP-58527</strain>
    </source>
</reference>
<organism evidence="3 4">
    <name type="scientific">Fomitopsis schrenkii</name>
    <name type="common">Brown rot fungus</name>
    <dbReference type="NCBI Taxonomy" id="2126942"/>
    <lineage>
        <taxon>Eukaryota</taxon>
        <taxon>Fungi</taxon>
        <taxon>Dikarya</taxon>
        <taxon>Basidiomycota</taxon>
        <taxon>Agaricomycotina</taxon>
        <taxon>Agaricomycetes</taxon>
        <taxon>Polyporales</taxon>
        <taxon>Fomitopsis</taxon>
    </lineage>
</organism>
<keyword evidence="4" id="KW-1185">Reference proteome</keyword>
<evidence type="ECO:0000313" key="3">
    <source>
        <dbReference type="EMBL" id="EPS96182.1"/>
    </source>
</evidence>
<protein>
    <recommendedName>
        <fullName evidence="2">DUF6534 domain-containing protein</fullName>
    </recommendedName>
</protein>
<gene>
    <name evidence="3" type="ORF">FOMPIDRAFT_115949</name>
</gene>
<feature type="transmembrane region" description="Helical" evidence="1">
    <location>
        <begin position="67"/>
        <end position="88"/>
    </location>
</feature>
<dbReference type="InParanoid" id="S8DUF0"/>